<dbReference type="Gene3D" id="3.40.50.300">
    <property type="entry name" value="P-loop containing nucleotide triphosphate hydrolases"/>
    <property type="match status" value="1"/>
</dbReference>
<dbReference type="PROSITE" id="PS51786">
    <property type="entry name" value="LON_PROTEOLYTIC"/>
    <property type="match status" value="1"/>
</dbReference>
<proteinExistence type="inferred from homology"/>
<dbReference type="EC" id="3.4.21.53" evidence="2"/>
<dbReference type="Pfam" id="PF05362">
    <property type="entry name" value="Lon_C"/>
    <property type="match status" value="1"/>
</dbReference>
<accession>A0A451DCT8</accession>
<dbReference type="GO" id="GO:0004252">
    <property type="term" value="F:serine-type endopeptidase activity"/>
    <property type="evidence" value="ECO:0007669"/>
    <property type="project" value="UniProtKB-UniRule"/>
</dbReference>
<evidence type="ECO:0000313" key="5">
    <source>
        <dbReference type="Proteomes" id="UP000294418"/>
    </source>
</evidence>
<reference evidence="4 5" key="1">
    <citation type="submission" date="2019-02" db="EMBL/GenBank/DDBJ databases">
        <authorList>
            <person name="Manzano-Marin A."/>
            <person name="Manzano-Marin A."/>
        </authorList>
    </citation>
    <scope>NUCLEOTIDE SEQUENCE [LARGE SCALE GENOMIC DNA]</scope>
    <source>
        <strain evidence="4 5">ErCilaricifoliae</strain>
    </source>
</reference>
<dbReference type="PANTHER" id="PTHR10046">
    <property type="entry name" value="ATP DEPENDENT LON PROTEASE FAMILY MEMBER"/>
    <property type="match status" value="1"/>
</dbReference>
<keyword evidence="2 4" id="KW-0378">Hydrolase</keyword>
<organism evidence="4 5">
    <name type="scientific">Candidatus Erwinia haradaeae</name>
    <dbReference type="NCBI Taxonomy" id="1922217"/>
    <lineage>
        <taxon>Bacteria</taxon>
        <taxon>Pseudomonadati</taxon>
        <taxon>Pseudomonadota</taxon>
        <taxon>Gammaproteobacteria</taxon>
        <taxon>Enterobacterales</taxon>
        <taxon>Erwiniaceae</taxon>
        <taxon>Erwinia</taxon>
    </lineage>
</organism>
<dbReference type="GO" id="GO:0030163">
    <property type="term" value="P:protein catabolic process"/>
    <property type="evidence" value="ECO:0007669"/>
    <property type="project" value="InterPro"/>
</dbReference>
<dbReference type="Pfam" id="PF13654">
    <property type="entry name" value="AAA_32"/>
    <property type="match status" value="1"/>
</dbReference>
<evidence type="ECO:0000313" key="4">
    <source>
        <dbReference type="EMBL" id="VFP84277.1"/>
    </source>
</evidence>
<dbReference type="InterPro" id="IPR027417">
    <property type="entry name" value="P-loop_NTPase"/>
</dbReference>
<feature type="active site" evidence="2">
    <location>
        <position position="442"/>
    </location>
</feature>
<sequence length="587" mass="66659">MRLKNYKLEWHALQPAIARFQHVSLDNLVTYLDSFSAVQTRLYYGLDLLLKTRAQVPIMIIKSPATALYFTLLQRILSSLTEHTKDKSPILYGGRYEINEEIVHWYPVKTIQDNFSSSGGVYQAAWIEHNHLFGSVRFHQSKISLSPGLVHRANGGVLILSIRTLLEQPLIWFRLKKMLIHKKYEWYSHDEHAPLPLDIPSMPMQLRLLLLGERDMIEALQNLDSEVSSISLYSEFEDKIEIFNDMSLINWRRWVQNVVEGLPCPMLDHTFWPVLIHEGTRWTGDQRSLPLDLDWISTQVQEAILYSDGQIISGENLQQAMNARIWREGCLAENILNDIIKEQVHIDTKGAVIGQINALSIIEYPGHPRAFGEPLRISCVVHSGDGELNDVERKVALGGNIHSKGLMIIQSWLMSVLQLDQPMPFSASLVFEQSYTEVDGDSASLAALCALISALSLQPINQKIAVTGSLDQFGHVQSVGGINEKIEGFFHICNKRTLTGNQGVIIPSTNIRHLALHKDVIHAVRNEKFYIWAVSSVDEAIFLLTGVAWKDAESHSLLRLIQTRIAKFTMQDTRHRVGPMRWLSCLK</sequence>
<gene>
    <name evidence="4" type="primary">ycbZ</name>
    <name evidence="4" type="ORF">ERCILAFE3058_362</name>
</gene>
<keyword evidence="1 2" id="KW-0645">Protease</keyword>
<comment type="catalytic activity">
    <reaction evidence="2">
        <text>Hydrolysis of proteins in presence of ATP.</text>
        <dbReference type="EC" id="3.4.21.53"/>
    </reaction>
</comment>
<keyword evidence="2" id="KW-0720">Serine protease</keyword>
<evidence type="ECO:0000256" key="1">
    <source>
        <dbReference type="ARBA" id="ARBA00022670"/>
    </source>
</evidence>
<dbReference type="GO" id="GO:0006508">
    <property type="term" value="P:proteolysis"/>
    <property type="evidence" value="ECO:0007669"/>
    <property type="project" value="UniProtKB-KW"/>
</dbReference>
<dbReference type="GO" id="GO:0005524">
    <property type="term" value="F:ATP binding"/>
    <property type="evidence" value="ECO:0007669"/>
    <property type="project" value="InterPro"/>
</dbReference>
<dbReference type="AlphaFoldDB" id="A0A451DCT8"/>
<comment type="similarity">
    <text evidence="2">Belongs to the peptidase S16 family.</text>
</comment>
<dbReference type="EMBL" id="LR217720">
    <property type="protein sequence ID" value="VFP84277.1"/>
    <property type="molecule type" value="Genomic_DNA"/>
</dbReference>
<dbReference type="InterPro" id="IPR014721">
    <property type="entry name" value="Ribsml_uS5_D2-typ_fold_subgr"/>
</dbReference>
<dbReference type="InterPro" id="IPR027065">
    <property type="entry name" value="Lon_Prtase"/>
</dbReference>
<dbReference type="InterPro" id="IPR008269">
    <property type="entry name" value="Lon_proteolytic"/>
</dbReference>
<dbReference type="InterPro" id="IPR020568">
    <property type="entry name" value="Ribosomal_Su5_D2-typ_SF"/>
</dbReference>
<feature type="domain" description="Lon proteolytic" evidence="3">
    <location>
        <begin position="350"/>
        <end position="547"/>
    </location>
</feature>
<evidence type="ECO:0000259" key="3">
    <source>
        <dbReference type="PROSITE" id="PS51786"/>
    </source>
</evidence>
<evidence type="ECO:0000256" key="2">
    <source>
        <dbReference type="PROSITE-ProRule" id="PRU01122"/>
    </source>
</evidence>
<dbReference type="Proteomes" id="UP000294418">
    <property type="component" value="Chromosome"/>
</dbReference>
<dbReference type="Gene3D" id="3.30.230.10">
    <property type="match status" value="1"/>
</dbReference>
<protein>
    <recommendedName>
        <fullName evidence="2">endopeptidase La</fullName>
        <ecNumber evidence="2">3.4.21.53</ecNumber>
    </recommendedName>
</protein>
<dbReference type="SUPFAM" id="SSF54211">
    <property type="entry name" value="Ribosomal protein S5 domain 2-like"/>
    <property type="match status" value="1"/>
</dbReference>
<dbReference type="InterPro" id="IPR041699">
    <property type="entry name" value="AAA_32"/>
</dbReference>
<name>A0A451DCT8_9GAMM</name>
<feature type="active site" evidence="2">
    <location>
        <position position="485"/>
    </location>
</feature>
<dbReference type="GO" id="GO:0004176">
    <property type="term" value="F:ATP-dependent peptidase activity"/>
    <property type="evidence" value="ECO:0007669"/>
    <property type="project" value="UniProtKB-UniRule"/>
</dbReference>